<dbReference type="Proteomes" id="UP000600363">
    <property type="component" value="Unassembled WGS sequence"/>
</dbReference>
<dbReference type="AlphaFoldDB" id="A0A832RXV0"/>
<reference evidence="5" key="1">
    <citation type="journal article" date="2020" name="bioRxiv">
        <title>A rank-normalized archaeal taxonomy based on genome phylogeny resolves widespread incomplete and uneven classifications.</title>
        <authorList>
            <person name="Rinke C."/>
            <person name="Chuvochina M."/>
            <person name="Mussig A.J."/>
            <person name="Chaumeil P.-A."/>
            <person name="Waite D.W."/>
            <person name="Whitman W.B."/>
            <person name="Parks D.H."/>
            <person name="Hugenholtz P."/>
        </authorList>
    </citation>
    <scope>NUCLEOTIDE SEQUENCE</scope>
    <source>
        <strain evidence="5">UBA12518</strain>
    </source>
</reference>
<evidence type="ECO:0000256" key="1">
    <source>
        <dbReference type="ARBA" id="ARBA00009986"/>
    </source>
</evidence>
<dbReference type="InterPro" id="IPR016161">
    <property type="entry name" value="Ald_DH/histidinol_DH"/>
</dbReference>
<keyword evidence="3" id="KW-0560">Oxidoreductase</keyword>
<dbReference type="EMBL" id="DUIH01000016">
    <property type="protein sequence ID" value="HIH69942.1"/>
    <property type="molecule type" value="Genomic_DNA"/>
</dbReference>
<dbReference type="SUPFAM" id="SSF53720">
    <property type="entry name" value="ALDH-like"/>
    <property type="match status" value="1"/>
</dbReference>
<dbReference type="InterPro" id="IPR016162">
    <property type="entry name" value="Ald_DH_N"/>
</dbReference>
<sequence length="497" mass="54443">MNAVGSQYREPFERHIYHSHQRADMHYGMWIAGECVHTEHVRNITSPADGEFIAGVAHGGIEHAKLAVERARQFFDAGGWRDESGEMRRDVLLGCAELLREHREHLAVLEAKNNGMPIGSARAEVDACCRYLEHFAALCTLPPEAPCEQDERSIIRYEPVGVVAAILPWNLPLLMAAWKLAPSIAAGNATILKPSSLTPLTALELAGLLYEAGCPPRALSVLTGGGGSVGEYLASSDGVDKLSFTGSTEVGRRVMQLASKNLKRLTLECGGKGANIVLEDADIEKAVRGAVHAIFYNCGQACTAGSRLLLPSHMHDDFMERLLDATERLRVGHPLSDPDMGAIASRAQLEKIERYVELGIEEGATLVCGGRRLTDGECSRGLYFSPTIFTDVEVHMRIAQEEIFGPVLCVLTYDGEDEAVRIANSTIYGLASGIWSEDRERALSLARRLRCGTVWINTYHAVPPYAPFGGYKQSGIGREHGIMGLREYQEVKHILLR</sequence>
<dbReference type="Gene3D" id="3.40.309.10">
    <property type="entry name" value="Aldehyde Dehydrogenase, Chain A, domain 2"/>
    <property type="match status" value="1"/>
</dbReference>
<dbReference type="FunFam" id="3.40.309.10:FF:000012">
    <property type="entry name" value="Betaine aldehyde dehydrogenase"/>
    <property type="match status" value="1"/>
</dbReference>
<feature type="domain" description="Aldehyde dehydrogenase" evidence="4">
    <location>
        <begin position="42"/>
        <end position="494"/>
    </location>
</feature>
<dbReference type="InterPro" id="IPR016160">
    <property type="entry name" value="Ald_DH_CS_CYS"/>
</dbReference>
<accession>A0A832RXV0</accession>
<dbReference type="RefSeq" id="WP_052353035.1">
    <property type="nucleotide sequence ID" value="NZ_DUIH01000016.1"/>
</dbReference>
<evidence type="ECO:0000313" key="6">
    <source>
        <dbReference type="Proteomes" id="UP000600363"/>
    </source>
</evidence>
<comment type="caution">
    <text evidence="5">The sequence shown here is derived from an EMBL/GenBank/DDBJ whole genome shotgun (WGS) entry which is preliminary data.</text>
</comment>
<evidence type="ECO:0000256" key="2">
    <source>
        <dbReference type="ARBA" id="ARBA00011881"/>
    </source>
</evidence>
<dbReference type="PROSITE" id="PS00070">
    <property type="entry name" value="ALDEHYDE_DEHYDR_CYS"/>
    <property type="match status" value="1"/>
</dbReference>
<dbReference type="InterPro" id="IPR016163">
    <property type="entry name" value="Ald_DH_C"/>
</dbReference>
<dbReference type="GO" id="GO:0016620">
    <property type="term" value="F:oxidoreductase activity, acting on the aldehyde or oxo group of donors, NAD or NADP as acceptor"/>
    <property type="evidence" value="ECO:0007669"/>
    <property type="project" value="InterPro"/>
</dbReference>
<evidence type="ECO:0000256" key="3">
    <source>
        <dbReference type="ARBA" id="ARBA00023002"/>
    </source>
</evidence>
<dbReference type="PANTHER" id="PTHR11699">
    <property type="entry name" value="ALDEHYDE DEHYDROGENASE-RELATED"/>
    <property type="match status" value="1"/>
</dbReference>
<dbReference type="InterPro" id="IPR015590">
    <property type="entry name" value="Aldehyde_DH_dom"/>
</dbReference>
<name>A0A832RXV0_9EURY</name>
<protein>
    <submittedName>
        <fullName evidence="5">Aldehyde dehydrogenase</fullName>
    </submittedName>
</protein>
<proteinExistence type="inferred from homology"/>
<evidence type="ECO:0000259" key="4">
    <source>
        <dbReference type="Pfam" id="PF00171"/>
    </source>
</evidence>
<organism evidence="5 6">
    <name type="scientific">Methermicoccus shengliensis</name>
    <dbReference type="NCBI Taxonomy" id="660064"/>
    <lineage>
        <taxon>Archaea</taxon>
        <taxon>Methanobacteriati</taxon>
        <taxon>Methanobacteriota</taxon>
        <taxon>Stenosarchaea group</taxon>
        <taxon>Methanomicrobia</taxon>
        <taxon>Methanosarcinales</taxon>
        <taxon>Methermicoccaceae</taxon>
        <taxon>Methermicoccus</taxon>
    </lineage>
</organism>
<dbReference type="FunFam" id="3.40.605.10:FF:000007">
    <property type="entry name" value="NAD/NADP-dependent betaine aldehyde dehydrogenase"/>
    <property type="match status" value="1"/>
</dbReference>
<evidence type="ECO:0000313" key="5">
    <source>
        <dbReference type="EMBL" id="HIH69942.1"/>
    </source>
</evidence>
<dbReference type="Pfam" id="PF00171">
    <property type="entry name" value="Aldedh"/>
    <property type="match status" value="1"/>
</dbReference>
<comment type="subunit">
    <text evidence="2">Homotetramer.</text>
</comment>
<dbReference type="Gene3D" id="3.40.605.10">
    <property type="entry name" value="Aldehyde Dehydrogenase, Chain A, domain 1"/>
    <property type="match status" value="1"/>
</dbReference>
<comment type="similarity">
    <text evidence="1">Belongs to the aldehyde dehydrogenase family.</text>
</comment>
<gene>
    <name evidence="5" type="ORF">HA299_04945</name>
</gene>